<dbReference type="OrthoDB" id="7348799at2"/>
<dbReference type="Pfam" id="PF01569">
    <property type="entry name" value="PAP2"/>
    <property type="match status" value="1"/>
</dbReference>
<feature type="transmembrane region" description="Helical" evidence="1">
    <location>
        <begin position="24"/>
        <end position="44"/>
    </location>
</feature>
<evidence type="ECO:0000259" key="2">
    <source>
        <dbReference type="Pfam" id="PF01569"/>
    </source>
</evidence>
<proteinExistence type="predicted"/>
<feature type="transmembrane region" description="Helical" evidence="1">
    <location>
        <begin position="160"/>
        <end position="182"/>
    </location>
</feature>
<evidence type="ECO:0000256" key="1">
    <source>
        <dbReference type="SAM" id="Phobius"/>
    </source>
</evidence>
<dbReference type="AlphaFoldDB" id="A0A1H3JRB4"/>
<dbReference type="SUPFAM" id="SSF48317">
    <property type="entry name" value="Acid phosphatase/Vanadium-dependent haloperoxidase"/>
    <property type="match status" value="1"/>
</dbReference>
<feature type="transmembrane region" description="Helical" evidence="1">
    <location>
        <begin position="189"/>
        <end position="208"/>
    </location>
</feature>
<feature type="transmembrane region" description="Helical" evidence="1">
    <location>
        <begin position="73"/>
        <end position="96"/>
    </location>
</feature>
<dbReference type="STRING" id="61595.SAMN05421644_16410"/>
<keyword evidence="1" id="KW-0812">Transmembrane</keyword>
<dbReference type="Proteomes" id="UP000198672">
    <property type="component" value="Unassembled WGS sequence"/>
</dbReference>
<sequence length="261" mass="29964">MSIIRLFEKWLPQIQRSNLEIENLYFMLGLPILILLLAVVLQYSDIDVWWIAHFFDAERGIWLYKTHWLFNDVIHVGGQIFDKLIIALCLIGYVVIHLNKQLRFYRKLMLFFIVATLVGPIVVGIGKNLTHLYTPWDVHLFSGFYPYIRLFDPVAQDAPIGHAFPAGHASGGYCFLSLYFVLLHLKSPYRGLGLILGLALGIIFGLAQQIRGAHFPSHDLVTLVICWYGSLIMYLLFYPHQNALLRLAYNDSEIQSGAIER</sequence>
<evidence type="ECO:0000313" key="3">
    <source>
        <dbReference type="EMBL" id="SDY42421.1"/>
    </source>
</evidence>
<accession>A0A1H3JRB4</accession>
<keyword evidence="1" id="KW-0472">Membrane</keyword>
<organism evidence="3 4">
    <name type="scientific">Allochromatium warmingii</name>
    <name type="common">Chromatium warmingii</name>
    <dbReference type="NCBI Taxonomy" id="61595"/>
    <lineage>
        <taxon>Bacteria</taxon>
        <taxon>Pseudomonadati</taxon>
        <taxon>Pseudomonadota</taxon>
        <taxon>Gammaproteobacteria</taxon>
        <taxon>Chromatiales</taxon>
        <taxon>Chromatiaceae</taxon>
        <taxon>Allochromatium</taxon>
    </lineage>
</organism>
<evidence type="ECO:0000313" key="4">
    <source>
        <dbReference type="Proteomes" id="UP000198672"/>
    </source>
</evidence>
<name>A0A1H3JRB4_ALLWA</name>
<keyword evidence="1" id="KW-1133">Transmembrane helix</keyword>
<feature type="transmembrane region" description="Helical" evidence="1">
    <location>
        <begin position="108"/>
        <end position="126"/>
    </location>
</feature>
<keyword evidence="4" id="KW-1185">Reference proteome</keyword>
<dbReference type="CDD" id="cd03396">
    <property type="entry name" value="PAP2_like_6"/>
    <property type="match status" value="1"/>
</dbReference>
<dbReference type="EMBL" id="FNOW01000064">
    <property type="protein sequence ID" value="SDY42421.1"/>
    <property type="molecule type" value="Genomic_DNA"/>
</dbReference>
<gene>
    <name evidence="3" type="ORF">SAMN05421644_16410</name>
</gene>
<feature type="domain" description="Phosphatidic acid phosphatase type 2/haloperoxidase" evidence="2">
    <location>
        <begin position="110"/>
        <end position="238"/>
    </location>
</feature>
<dbReference type="InterPro" id="IPR000326">
    <property type="entry name" value="PAP2/HPO"/>
</dbReference>
<feature type="transmembrane region" description="Helical" evidence="1">
    <location>
        <begin position="220"/>
        <end position="238"/>
    </location>
</feature>
<reference evidence="4" key="1">
    <citation type="submission" date="2016-10" db="EMBL/GenBank/DDBJ databases">
        <authorList>
            <person name="Varghese N."/>
            <person name="Submissions S."/>
        </authorList>
    </citation>
    <scope>NUCLEOTIDE SEQUENCE [LARGE SCALE GENOMIC DNA]</scope>
    <source>
        <strain evidence="4">DSM 173</strain>
    </source>
</reference>
<dbReference type="InterPro" id="IPR036938">
    <property type="entry name" value="PAP2/HPO_sf"/>
</dbReference>
<protein>
    <submittedName>
        <fullName evidence="3">Membrane-associated enzyme, PAP2 (Acid phosphatase) superfamily</fullName>
    </submittedName>
</protein>